<dbReference type="EMBL" id="MHJJ01000011">
    <property type="protein sequence ID" value="OGY65391.1"/>
    <property type="molecule type" value="Genomic_DNA"/>
</dbReference>
<evidence type="ECO:0000256" key="1">
    <source>
        <dbReference type="ARBA" id="ARBA00005417"/>
    </source>
</evidence>
<sequence>MNNQGCILKVDGLSVFFGQSQIIKNISFEARKGESLAIIGPNGSGKTVLFRALIGSLDYTGKIEWAPGVRIGYVPQRIDLDRYLSLTLEDFLSLKTKVLHFPRAVINEALKMVHLPPATLKSSLNNLSAGQLQRGLIAFALIGSPDILLFDEPTAGVDLPREEQIYETLHHLQDKQQMTVIFISHDLNLVYRYATKVICLNREMFCFGSPQTALSPELLDKLYGARIAHRHFE</sequence>
<dbReference type="SMART" id="SM00382">
    <property type="entry name" value="AAA"/>
    <property type="match status" value="1"/>
</dbReference>
<dbReference type="PANTHER" id="PTHR42734">
    <property type="entry name" value="METAL TRANSPORT SYSTEM ATP-BINDING PROTEIN TM_0124-RELATED"/>
    <property type="match status" value="1"/>
</dbReference>
<dbReference type="Proteomes" id="UP000177942">
    <property type="component" value="Unassembled WGS sequence"/>
</dbReference>
<proteinExistence type="inferred from homology"/>
<dbReference type="AlphaFoldDB" id="A0A1G1ZLH2"/>
<gene>
    <name evidence="6" type="ORF">A3A16_03015</name>
</gene>
<keyword evidence="4" id="KW-0067">ATP-binding</keyword>
<dbReference type="InterPro" id="IPR003593">
    <property type="entry name" value="AAA+_ATPase"/>
</dbReference>
<keyword evidence="3" id="KW-0547">Nucleotide-binding</keyword>
<protein>
    <recommendedName>
        <fullName evidence="5">ABC transporter domain-containing protein</fullName>
    </recommendedName>
</protein>
<dbReference type="PANTHER" id="PTHR42734:SF17">
    <property type="entry name" value="METAL TRANSPORT SYSTEM ATP-BINDING PROTEIN TM_0124-RELATED"/>
    <property type="match status" value="1"/>
</dbReference>
<evidence type="ECO:0000256" key="4">
    <source>
        <dbReference type="ARBA" id="ARBA00022840"/>
    </source>
</evidence>
<dbReference type="Gene3D" id="3.40.50.300">
    <property type="entry name" value="P-loop containing nucleotide triphosphate hydrolases"/>
    <property type="match status" value="1"/>
</dbReference>
<dbReference type="STRING" id="1798407.A3A16_03015"/>
<evidence type="ECO:0000256" key="3">
    <source>
        <dbReference type="ARBA" id="ARBA00022741"/>
    </source>
</evidence>
<evidence type="ECO:0000256" key="2">
    <source>
        <dbReference type="ARBA" id="ARBA00022448"/>
    </source>
</evidence>
<dbReference type="InterPro" id="IPR027417">
    <property type="entry name" value="P-loop_NTPase"/>
</dbReference>
<dbReference type="GO" id="GO:0005524">
    <property type="term" value="F:ATP binding"/>
    <property type="evidence" value="ECO:0007669"/>
    <property type="project" value="UniProtKB-KW"/>
</dbReference>
<keyword evidence="2" id="KW-0813">Transport</keyword>
<name>A0A1G1ZLH2_9BACT</name>
<evidence type="ECO:0000259" key="5">
    <source>
        <dbReference type="PROSITE" id="PS50893"/>
    </source>
</evidence>
<dbReference type="SUPFAM" id="SSF52540">
    <property type="entry name" value="P-loop containing nucleoside triphosphate hydrolases"/>
    <property type="match status" value="1"/>
</dbReference>
<accession>A0A1G1ZLH2</accession>
<reference evidence="6 7" key="1">
    <citation type="journal article" date="2016" name="Nat. Commun.">
        <title>Thousands of microbial genomes shed light on interconnected biogeochemical processes in an aquifer system.</title>
        <authorList>
            <person name="Anantharaman K."/>
            <person name="Brown C.T."/>
            <person name="Hug L.A."/>
            <person name="Sharon I."/>
            <person name="Castelle C.J."/>
            <person name="Probst A.J."/>
            <person name="Thomas B.C."/>
            <person name="Singh A."/>
            <person name="Wilkins M.J."/>
            <person name="Karaoz U."/>
            <person name="Brodie E.L."/>
            <person name="Williams K.H."/>
            <person name="Hubbard S.S."/>
            <person name="Banfield J.F."/>
        </authorList>
    </citation>
    <scope>NUCLEOTIDE SEQUENCE [LARGE SCALE GENOMIC DNA]</scope>
</reference>
<dbReference type="Pfam" id="PF00005">
    <property type="entry name" value="ABC_tran"/>
    <property type="match status" value="1"/>
</dbReference>
<dbReference type="InterPro" id="IPR003439">
    <property type="entry name" value="ABC_transporter-like_ATP-bd"/>
</dbReference>
<organism evidence="6 7">
    <name type="scientific">Candidatus Harrisonbacteria bacterium RIFCSPLOWO2_01_FULL_44_18</name>
    <dbReference type="NCBI Taxonomy" id="1798407"/>
    <lineage>
        <taxon>Bacteria</taxon>
        <taxon>Candidatus Harrisoniibacteriota</taxon>
    </lineage>
</organism>
<dbReference type="GO" id="GO:0016887">
    <property type="term" value="F:ATP hydrolysis activity"/>
    <property type="evidence" value="ECO:0007669"/>
    <property type="project" value="InterPro"/>
</dbReference>
<comment type="similarity">
    <text evidence="1">Belongs to the ABC transporter superfamily.</text>
</comment>
<dbReference type="PROSITE" id="PS50893">
    <property type="entry name" value="ABC_TRANSPORTER_2"/>
    <property type="match status" value="1"/>
</dbReference>
<evidence type="ECO:0000313" key="7">
    <source>
        <dbReference type="Proteomes" id="UP000177942"/>
    </source>
</evidence>
<comment type="caution">
    <text evidence="6">The sequence shown here is derived from an EMBL/GenBank/DDBJ whole genome shotgun (WGS) entry which is preliminary data.</text>
</comment>
<feature type="domain" description="ABC transporter" evidence="5">
    <location>
        <begin position="8"/>
        <end position="227"/>
    </location>
</feature>
<dbReference type="InterPro" id="IPR050153">
    <property type="entry name" value="Metal_Ion_Import_ABC"/>
</dbReference>
<evidence type="ECO:0000313" key="6">
    <source>
        <dbReference type="EMBL" id="OGY65391.1"/>
    </source>
</evidence>